<keyword evidence="4" id="KW-0732">Signal</keyword>
<evidence type="ECO:0000259" key="6">
    <source>
        <dbReference type="Pfam" id="PF02897"/>
    </source>
</evidence>
<evidence type="ECO:0000256" key="4">
    <source>
        <dbReference type="SAM" id="SignalP"/>
    </source>
</evidence>
<dbReference type="RefSeq" id="WP_245642225.1">
    <property type="nucleotide sequence ID" value="NZ_BAQB01000003.1"/>
</dbReference>
<dbReference type="InterPro" id="IPR029058">
    <property type="entry name" value="AB_hydrolase_fold"/>
</dbReference>
<protein>
    <submittedName>
        <fullName evidence="7">Prolyl oligopeptidase</fullName>
    </submittedName>
</protein>
<feature type="domain" description="Peptidase S9 prolyl oligopeptidase catalytic" evidence="5">
    <location>
        <begin position="502"/>
        <end position="701"/>
    </location>
</feature>
<sequence>MSLISFRRLGILLAGASMLHTGVGYAQTAPSQAASDTEQKSPPAWLDQIDGQQAMDWVRTQNQKTLNTLGQNPLFKPFYDASLKLLQTHDRLAMPEQIDGMIYNFWRDATHQRGILRRTTVADYASASPNWVTVLDLDALATAEQKNWVYHGLSCLDLHQNRCLLALSDGGEDAETLREFDLSTGQFVPNGFTLPHAKLVADWLDRDTLLVSYPWTEKDVTKSSYPYIVKALKRGKKLSSAVTVFSGKPSDVSVDPVVLHDGKGHQVALIREGIDAFSARFYHYVNGRTVALDLPERAEVTGLLGHKLVVRLDQDWDTHGPNFIAGSVILVDLDRHVVPQLLIQPEAKQVIENAVVSHGHILVSLYDNVRGQLLVFTPSGDTFTRTQLPLPKNMSVNLVSADHASALAYAQSEGFLTPPTIWSINTDTATVNAVHTLPAQFDASSMEVDQYQARSTDGTDVPYFVVHAKDMPHNDANPTLLYAYGGFEVPLFPSYSAGLGVNLLSHGGVYVLANIRGGGEFGPAWHEAGLKTRRQHIYDDFAAVARDLATRHITSPQHLAIRGGSNGGLLMGVEFTQHPDFWKAVDIEVPLLDMVNYEHMSAGASWVGEYGTVSIPEQRDFLRKISPLQNLKAGTHYPVPFIETTTKDDRVGPVHARRFAWRMSELNLPYYYWEQVAGGHGFGASQPEIAQTQALSWTYLWSSLGGMAH</sequence>
<evidence type="ECO:0000313" key="8">
    <source>
        <dbReference type="Proteomes" id="UP001062443"/>
    </source>
</evidence>
<dbReference type="SUPFAM" id="SSF53474">
    <property type="entry name" value="alpha/beta-Hydrolases"/>
    <property type="match status" value="1"/>
</dbReference>
<dbReference type="InterPro" id="IPR023302">
    <property type="entry name" value="Pept_S9A_N"/>
</dbReference>
<evidence type="ECO:0000256" key="1">
    <source>
        <dbReference type="ARBA" id="ARBA00022670"/>
    </source>
</evidence>
<accession>A0ABQ0QGI5</accession>
<dbReference type="PANTHER" id="PTHR42881:SF13">
    <property type="entry name" value="PROLYL ENDOPEPTIDASE"/>
    <property type="match status" value="1"/>
</dbReference>
<organism evidence="7 8">
    <name type="scientific">Neokomagataea tanensis NBRC 106556</name>
    <dbReference type="NCBI Taxonomy" id="1223519"/>
    <lineage>
        <taxon>Bacteria</taxon>
        <taxon>Pseudomonadati</taxon>
        <taxon>Pseudomonadota</taxon>
        <taxon>Alphaproteobacteria</taxon>
        <taxon>Acetobacterales</taxon>
        <taxon>Acetobacteraceae</taxon>
        <taxon>Neokomagataea</taxon>
    </lineage>
</organism>
<keyword evidence="1" id="KW-0645">Protease</keyword>
<dbReference type="InterPro" id="IPR002470">
    <property type="entry name" value="Peptidase_S9A"/>
</dbReference>
<dbReference type="Gene3D" id="2.130.10.120">
    <property type="entry name" value="Prolyl oligopeptidase, N-terminal domain"/>
    <property type="match status" value="1"/>
</dbReference>
<name>A0ABQ0QGI5_9PROT</name>
<dbReference type="PRINTS" id="PR00862">
    <property type="entry name" value="PROLIGOPTASE"/>
</dbReference>
<keyword evidence="8" id="KW-1185">Reference proteome</keyword>
<dbReference type="SUPFAM" id="SSF50993">
    <property type="entry name" value="Peptidase/esterase 'gauge' domain"/>
    <property type="match status" value="1"/>
</dbReference>
<dbReference type="Gene3D" id="3.40.50.1820">
    <property type="entry name" value="alpha/beta hydrolase"/>
    <property type="match status" value="1"/>
</dbReference>
<keyword evidence="3" id="KW-0720">Serine protease</keyword>
<dbReference type="EMBL" id="BAQB01000003">
    <property type="protein sequence ID" value="GBR44038.1"/>
    <property type="molecule type" value="Genomic_DNA"/>
</dbReference>
<dbReference type="InterPro" id="IPR051167">
    <property type="entry name" value="Prolyl_oligopep/macrocyclase"/>
</dbReference>
<comment type="caution">
    <text evidence="7">The sequence shown here is derived from an EMBL/GenBank/DDBJ whole genome shotgun (WGS) entry which is preliminary data.</text>
</comment>
<evidence type="ECO:0000256" key="3">
    <source>
        <dbReference type="ARBA" id="ARBA00022825"/>
    </source>
</evidence>
<proteinExistence type="predicted"/>
<feature type="chain" id="PRO_5046022362" evidence="4">
    <location>
        <begin position="27"/>
        <end position="709"/>
    </location>
</feature>
<keyword evidence="2" id="KW-0378">Hydrolase</keyword>
<evidence type="ECO:0000259" key="5">
    <source>
        <dbReference type="Pfam" id="PF00326"/>
    </source>
</evidence>
<dbReference type="Pfam" id="PF02897">
    <property type="entry name" value="Peptidase_S9_N"/>
    <property type="match status" value="1"/>
</dbReference>
<feature type="domain" description="Peptidase S9A N-terminal" evidence="6">
    <location>
        <begin position="42"/>
        <end position="432"/>
    </location>
</feature>
<feature type="signal peptide" evidence="4">
    <location>
        <begin position="1"/>
        <end position="26"/>
    </location>
</feature>
<gene>
    <name evidence="7" type="ORF">AA106556_0291</name>
</gene>
<evidence type="ECO:0000313" key="7">
    <source>
        <dbReference type="EMBL" id="GBR44038.1"/>
    </source>
</evidence>
<reference evidence="7" key="1">
    <citation type="submission" date="2013-04" db="EMBL/GenBank/DDBJ databases">
        <title>The genome sequencing project of 58 acetic acid bacteria.</title>
        <authorList>
            <person name="Okamoto-Kainuma A."/>
            <person name="Ishikawa M."/>
            <person name="Umino S."/>
            <person name="Koizumi Y."/>
            <person name="Shiwa Y."/>
            <person name="Yoshikawa H."/>
            <person name="Matsutani M."/>
            <person name="Matsushita K."/>
        </authorList>
    </citation>
    <scope>NUCLEOTIDE SEQUENCE</scope>
    <source>
        <strain evidence="7">NBRC 106556</strain>
    </source>
</reference>
<dbReference type="Proteomes" id="UP001062443">
    <property type="component" value="Unassembled WGS sequence"/>
</dbReference>
<dbReference type="Pfam" id="PF00326">
    <property type="entry name" value="Peptidase_S9"/>
    <property type="match status" value="1"/>
</dbReference>
<evidence type="ECO:0000256" key="2">
    <source>
        <dbReference type="ARBA" id="ARBA00022801"/>
    </source>
</evidence>
<dbReference type="InterPro" id="IPR001375">
    <property type="entry name" value="Peptidase_S9_cat"/>
</dbReference>
<dbReference type="PANTHER" id="PTHR42881">
    <property type="entry name" value="PROLYL ENDOPEPTIDASE"/>
    <property type="match status" value="1"/>
</dbReference>